<comment type="caution">
    <text evidence="1">The sequence shown here is derived from an EMBL/GenBank/DDBJ whole genome shotgun (WGS) entry which is preliminary data.</text>
</comment>
<sequence length="37" mass="4026">MKVNSLRLKGLIISLMGDRKGHESEESSIGDPCLPTL</sequence>
<proteinExistence type="predicted"/>
<dbReference type="Proteomes" id="UP000018130">
    <property type="component" value="Unassembled WGS sequence"/>
</dbReference>
<organism evidence="1 2">
    <name type="scientific">Crocosphaera watsonii WH 0402</name>
    <dbReference type="NCBI Taxonomy" id="1284629"/>
    <lineage>
        <taxon>Bacteria</taxon>
        <taxon>Bacillati</taxon>
        <taxon>Cyanobacteriota</taxon>
        <taxon>Cyanophyceae</taxon>
        <taxon>Oscillatoriophycideae</taxon>
        <taxon>Chroococcales</taxon>
        <taxon>Aphanothecaceae</taxon>
        <taxon>Crocosphaera</taxon>
    </lineage>
</organism>
<evidence type="ECO:0000313" key="1">
    <source>
        <dbReference type="EMBL" id="CCQ69349.1"/>
    </source>
</evidence>
<reference evidence="1 2" key="2">
    <citation type="submission" date="2013-09" db="EMBL/GenBank/DDBJ databases">
        <title>Whole genome comparison of six Crocosphaera watsonii strains with differing phenotypes.</title>
        <authorList>
            <person name="Bench S.R."/>
            <person name="Heller P."/>
            <person name="Frank I."/>
            <person name="Arciniega M."/>
            <person name="Shilova I.N."/>
            <person name="Zehr J.P."/>
        </authorList>
    </citation>
    <scope>NUCLEOTIDE SEQUENCE [LARGE SCALE GENOMIC DNA]</scope>
    <source>
        <strain evidence="1 2">WH 0402</strain>
    </source>
</reference>
<name>T2JWB1_CROWT</name>
<protein>
    <submittedName>
        <fullName evidence="1">Uncharacterized protein</fullName>
    </submittedName>
</protein>
<dbReference type="AlphaFoldDB" id="T2JWB1"/>
<reference evidence="1 2" key="1">
    <citation type="submission" date="2013-01" db="EMBL/GenBank/DDBJ databases">
        <authorList>
            <person name="Bench S."/>
        </authorList>
    </citation>
    <scope>NUCLEOTIDE SEQUENCE [LARGE SCALE GENOMIC DNA]</scope>
    <source>
        <strain evidence="1 2">WH 0402</strain>
    </source>
</reference>
<gene>
    <name evidence="1" type="ORF">CWATWH0402_1042</name>
</gene>
<accession>T2JWB1</accession>
<dbReference type="EMBL" id="CAQN01000956">
    <property type="protein sequence ID" value="CCQ69349.1"/>
    <property type="molecule type" value="Genomic_DNA"/>
</dbReference>
<evidence type="ECO:0000313" key="2">
    <source>
        <dbReference type="Proteomes" id="UP000018130"/>
    </source>
</evidence>